<feature type="compositionally biased region" description="Polar residues" evidence="1">
    <location>
        <begin position="52"/>
        <end position="61"/>
    </location>
</feature>
<protein>
    <submittedName>
        <fullName evidence="2">Uncharacterized protein</fullName>
    </submittedName>
</protein>
<feature type="region of interest" description="Disordered" evidence="1">
    <location>
        <begin position="52"/>
        <end position="146"/>
    </location>
</feature>
<proteinExistence type="predicted"/>
<evidence type="ECO:0000313" key="2">
    <source>
        <dbReference type="EMBL" id="KAG4424695.1"/>
    </source>
</evidence>
<gene>
    <name evidence="2" type="ORF">IFR04_002228</name>
</gene>
<name>A0A8H7WH12_9HELO</name>
<feature type="compositionally biased region" description="Polar residues" evidence="1">
    <location>
        <begin position="75"/>
        <end position="94"/>
    </location>
</feature>
<dbReference type="AlphaFoldDB" id="A0A8H7WH12"/>
<comment type="caution">
    <text evidence="2">The sequence shown here is derived from an EMBL/GenBank/DDBJ whole genome shotgun (WGS) entry which is preliminary data.</text>
</comment>
<dbReference type="OrthoDB" id="3559468at2759"/>
<evidence type="ECO:0000313" key="3">
    <source>
        <dbReference type="Proteomes" id="UP000664132"/>
    </source>
</evidence>
<keyword evidence="3" id="KW-1185">Reference proteome</keyword>
<evidence type="ECO:0000256" key="1">
    <source>
        <dbReference type="SAM" id="MobiDB-lite"/>
    </source>
</evidence>
<sequence>MAKNNRVICFTRSDTLSPTTMPSSPISQAALIHNNVDMADFSLEDYLNFTNNDGDSGNARPSSGAMSAEEAGSVVNEQDTPMTGTQTSLPGNTVTSSETSSSKLKEKLLAARKPGPSSHDKSSPLKNASTGDEKANATPQTDLDVPKGPAIVDELMSAFPELRKTTPKGAIVNIIILSDFLETKVPTDGLGAQPIDYAQIEFIADCILARNASHSQDRATKEVKEKEKEKEVIPNANLGGKKNSAAKNGDPVSVQEEKVRSLYQTLSRELNARFPPDPNADPVMSAEEEEAIFRENATHLHVTISLSLSMFQEDAKLHANLLMFDDEEETLRLMKKAAEAAKPKQETQAEVIRRNMDFIASGPPVPTLPFEEDYVEQYSNPEGMAKMQGMLKVDGPLGRAYQAKVMKQEAQKNISAGNDGGVAGVDIHGGHENDYFYGFGK</sequence>
<feature type="compositionally biased region" description="Low complexity" evidence="1">
    <location>
        <begin position="62"/>
        <end position="73"/>
    </location>
</feature>
<dbReference type="EMBL" id="JAFJYH010000018">
    <property type="protein sequence ID" value="KAG4424695.1"/>
    <property type="molecule type" value="Genomic_DNA"/>
</dbReference>
<organism evidence="2 3">
    <name type="scientific">Cadophora malorum</name>
    <dbReference type="NCBI Taxonomy" id="108018"/>
    <lineage>
        <taxon>Eukaryota</taxon>
        <taxon>Fungi</taxon>
        <taxon>Dikarya</taxon>
        <taxon>Ascomycota</taxon>
        <taxon>Pezizomycotina</taxon>
        <taxon>Leotiomycetes</taxon>
        <taxon>Helotiales</taxon>
        <taxon>Ploettnerulaceae</taxon>
        <taxon>Cadophora</taxon>
    </lineage>
</organism>
<dbReference type="Proteomes" id="UP000664132">
    <property type="component" value="Unassembled WGS sequence"/>
</dbReference>
<reference evidence="2" key="1">
    <citation type="submission" date="2021-02" db="EMBL/GenBank/DDBJ databases">
        <title>Genome sequence Cadophora malorum strain M34.</title>
        <authorList>
            <person name="Stefanovic E."/>
            <person name="Vu D."/>
            <person name="Scully C."/>
            <person name="Dijksterhuis J."/>
            <person name="Roader J."/>
            <person name="Houbraken J."/>
        </authorList>
    </citation>
    <scope>NUCLEOTIDE SEQUENCE</scope>
    <source>
        <strain evidence="2">M34</strain>
    </source>
</reference>
<accession>A0A8H7WH12</accession>